<evidence type="ECO:0000313" key="2">
    <source>
        <dbReference type="EMBL" id="WVZ82867.1"/>
    </source>
</evidence>
<accession>A0AAQ3U2Y2</accession>
<evidence type="ECO:0000256" key="1">
    <source>
        <dbReference type="SAM" id="MobiDB-lite"/>
    </source>
</evidence>
<dbReference type="EMBL" id="CP144750">
    <property type="protein sequence ID" value="WVZ82867.1"/>
    <property type="molecule type" value="Genomic_DNA"/>
</dbReference>
<name>A0AAQ3U2Y2_PASNO</name>
<reference evidence="2 3" key="1">
    <citation type="submission" date="2024-02" db="EMBL/GenBank/DDBJ databases">
        <title>High-quality chromosome-scale genome assembly of Pensacola bahiagrass (Paspalum notatum Flugge var. saurae).</title>
        <authorList>
            <person name="Vega J.M."/>
            <person name="Podio M."/>
            <person name="Orjuela J."/>
            <person name="Siena L.A."/>
            <person name="Pessino S.C."/>
            <person name="Combes M.C."/>
            <person name="Mariac C."/>
            <person name="Albertini E."/>
            <person name="Pupilli F."/>
            <person name="Ortiz J.P.A."/>
            <person name="Leblanc O."/>
        </authorList>
    </citation>
    <scope>NUCLEOTIDE SEQUENCE [LARGE SCALE GENOMIC DNA]</scope>
    <source>
        <strain evidence="2">R1</strain>
        <tissue evidence="2">Leaf</tissue>
    </source>
</reference>
<dbReference type="AlphaFoldDB" id="A0AAQ3U2Y2"/>
<protein>
    <submittedName>
        <fullName evidence="2">Uncharacterized protein</fullName>
    </submittedName>
</protein>
<gene>
    <name evidence="2" type="ORF">U9M48_030077</name>
</gene>
<organism evidence="2 3">
    <name type="scientific">Paspalum notatum var. saurae</name>
    <dbReference type="NCBI Taxonomy" id="547442"/>
    <lineage>
        <taxon>Eukaryota</taxon>
        <taxon>Viridiplantae</taxon>
        <taxon>Streptophyta</taxon>
        <taxon>Embryophyta</taxon>
        <taxon>Tracheophyta</taxon>
        <taxon>Spermatophyta</taxon>
        <taxon>Magnoliopsida</taxon>
        <taxon>Liliopsida</taxon>
        <taxon>Poales</taxon>
        <taxon>Poaceae</taxon>
        <taxon>PACMAD clade</taxon>
        <taxon>Panicoideae</taxon>
        <taxon>Andropogonodae</taxon>
        <taxon>Paspaleae</taxon>
        <taxon>Paspalinae</taxon>
        <taxon>Paspalum</taxon>
    </lineage>
</organism>
<dbReference type="Proteomes" id="UP001341281">
    <property type="component" value="Chromosome 06"/>
</dbReference>
<keyword evidence="3" id="KW-1185">Reference proteome</keyword>
<feature type="region of interest" description="Disordered" evidence="1">
    <location>
        <begin position="24"/>
        <end position="44"/>
    </location>
</feature>
<sequence>MSVPDSRSPQLRLLQSFPRRRRRYPSLRLLPPTPPRVPRTPPNSGHECPGLLTNTAAACGCPDLRLLAALWVPLILPPPPTPQPWGAQPPLAPLTPLPRLRSPPHLARSICGRRPTWIHLEPDQVQGLNATVFAYGSTGRHLVFGCTHRNALGMISQ</sequence>
<proteinExistence type="predicted"/>
<feature type="compositionally biased region" description="Pro residues" evidence="1">
    <location>
        <begin position="31"/>
        <end position="41"/>
    </location>
</feature>
<evidence type="ECO:0000313" key="3">
    <source>
        <dbReference type="Proteomes" id="UP001341281"/>
    </source>
</evidence>